<name>A0A7D6W9I5_9DIPT</name>
<evidence type="ECO:0000313" key="3">
    <source>
        <dbReference type="EMBL" id="QLY90097.1"/>
    </source>
</evidence>
<feature type="transmembrane region" description="Helical" evidence="1">
    <location>
        <begin position="43"/>
        <end position="64"/>
    </location>
</feature>
<evidence type="ECO:0000256" key="1">
    <source>
        <dbReference type="SAM" id="Phobius"/>
    </source>
</evidence>
<accession>A0A7D6W9I5</accession>
<gene>
    <name evidence="3" type="primary">nad2</name>
</gene>
<organism evidence="3">
    <name type="scientific">Metalimnobia quadrinotata</name>
    <dbReference type="NCBI Taxonomy" id="2719075"/>
    <lineage>
        <taxon>Eukaryota</taxon>
        <taxon>Metazoa</taxon>
        <taxon>Ecdysozoa</taxon>
        <taxon>Arthropoda</taxon>
        <taxon>Hexapoda</taxon>
        <taxon>Insecta</taxon>
        <taxon>Pterygota</taxon>
        <taxon>Neoptera</taxon>
        <taxon>Endopterygota</taxon>
        <taxon>Diptera</taxon>
        <taxon>Nematocera</taxon>
        <taxon>Tipuloidea</taxon>
        <taxon>Metalimnobia</taxon>
    </lineage>
</organism>
<keyword evidence="3" id="KW-0496">Mitochondrion</keyword>
<dbReference type="GO" id="GO:0008137">
    <property type="term" value="F:NADH dehydrogenase (ubiquinone) activity"/>
    <property type="evidence" value="ECO:0007669"/>
    <property type="project" value="InterPro"/>
</dbReference>
<keyword evidence="1" id="KW-0472">Membrane</keyword>
<reference evidence="3" key="1">
    <citation type="submission" date="2020-06" db="EMBL/GenBank/DDBJ databases">
        <title>DNAmark Project.</title>
        <authorList>
            <person name="Leerhoei F."/>
        </authorList>
    </citation>
    <scope>NUCLEOTIDE SEQUENCE</scope>
    <source>
        <strain evidence="3">DM757</strain>
    </source>
</reference>
<proteinExistence type="predicted"/>
<feature type="domain" description="NADH dehydrogenase subunit 2 C-terminal" evidence="2">
    <location>
        <begin position="10"/>
        <end position="61"/>
    </location>
</feature>
<dbReference type="AlphaFoldDB" id="A0A7D6W9I5"/>
<sequence length="65" mass="8128">MMVCLTLLTLYYYMRICYSAFMLNYWEINWNYNQNYLNFNMKMSLLLSFFSISGLLLFNMMFYIY</sequence>
<geneLocation type="mitochondrion" evidence="3"/>
<evidence type="ECO:0000259" key="2">
    <source>
        <dbReference type="Pfam" id="PF06444"/>
    </source>
</evidence>
<keyword evidence="1" id="KW-1133">Transmembrane helix</keyword>
<dbReference type="EMBL" id="MT584154">
    <property type="protein sequence ID" value="QLY90097.1"/>
    <property type="molecule type" value="Genomic_DNA"/>
</dbReference>
<dbReference type="GO" id="GO:0006120">
    <property type="term" value="P:mitochondrial electron transport, NADH to ubiquinone"/>
    <property type="evidence" value="ECO:0007669"/>
    <property type="project" value="InterPro"/>
</dbReference>
<dbReference type="InterPro" id="IPR010933">
    <property type="entry name" value="NADH_DH_su2_C"/>
</dbReference>
<keyword evidence="1" id="KW-0812">Transmembrane</keyword>
<dbReference type="GO" id="GO:0005739">
    <property type="term" value="C:mitochondrion"/>
    <property type="evidence" value="ECO:0007669"/>
    <property type="project" value="GOC"/>
</dbReference>
<protein>
    <submittedName>
        <fullName evidence="3">NADH dehydrogenase subunit 2</fullName>
    </submittedName>
</protein>
<dbReference type="Pfam" id="PF06444">
    <property type="entry name" value="NADH_dehy_S2_C"/>
    <property type="match status" value="1"/>
</dbReference>